<dbReference type="GO" id="GO:0000049">
    <property type="term" value="F:tRNA binding"/>
    <property type="evidence" value="ECO:0007669"/>
    <property type="project" value="UniProtKB-KW"/>
</dbReference>
<dbReference type="PROSITE" id="PS01195">
    <property type="entry name" value="PEPT_TRNA_HYDROL_1"/>
    <property type="match status" value="1"/>
</dbReference>
<name>A2A0I8_MICM2</name>
<feature type="non-terminal residue" evidence="9">
    <location>
        <position position="188"/>
    </location>
</feature>
<evidence type="ECO:0000256" key="8">
    <source>
        <dbReference type="RuleBase" id="RU004320"/>
    </source>
</evidence>
<dbReference type="EMBL" id="AAWS01000107">
    <property type="protein sequence ID" value="EAY23847.1"/>
    <property type="molecule type" value="Genomic_DNA"/>
</dbReference>
<comment type="caution">
    <text evidence="9">The sequence shown here is derived from an EMBL/GenBank/DDBJ whole genome shotgun (WGS) entry which is preliminary data.</text>
</comment>
<keyword evidence="2" id="KW-0820">tRNA-binding</keyword>
<dbReference type="PANTHER" id="PTHR17224:SF1">
    <property type="entry name" value="PEPTIDYL-TRNA HYDROLASE"/>
    <property type="match status" value="1"/>
</dbReference>
<dbReference type="Pfam" id="PF01195">
    <property type="entry name" value="Pept_tRNA_hydro"/>
    <property type="match status" value="1"/>
</dbReference>
<evidence type="ECO:0000256" key="7">
    <source>
        <dbReference type="RuleBase" id="RU000673"/>
    </source>
</evidence>
<evidence type="ECO:0000256" key="1">
    <source>
        <dbReference type="ARBA" id="ARBA00013260"/>
    </source>
</evidence>
<accession>A2A0I8</accession>
<comment type="similarity">
    <text evidence="5 8">Belongs to the PTH family.</text>
</comment>
<dbReference type="OrthoDB" id="9800507at2"/>
<dbReference type="EC" id="3.1.1.29" evidence="1 7"/>
<keyword evidence="3 7" id="KW-0378">Hydrolase</keyword>
<dbReference type="RefSeq" id="WP_002706108.1">
    <property type="nucleotide sequence ID" value="NZ_AAWS01000107.1"/>
</dbReference>
<organism evidence="9 10">
    <name type="scientific">Microscilla marina ATCC 23134</name>
    <dbReference type="NCBI Taxonomy" id="313606"/>
    <lineage>
        <taxon>Bacteria</taxon>
        <taxon>Pseudomonadati</taxon>
        <taxon>Bacteroidota</taxon>
        <taxon>Cytophagia</taxon>
        <taxon>Cytophagales</taxon>
        <taxon>Microscillaceae</taxon>
        <taxon>Microscilla</taxon>
    </lineage>
</organism>
<proteinExistence type="inferred from homology"/>
<protein>
    <recommendedName>
        <fullName evidence="6 7">Peptidyl-tRNA hydrolase</fullName>
        <ecNumber evidence="1 7">3.1.1.29</ecNumber>
    </recommendedName>
</protein>
<gene>
    <name evidence="9" type="ORF">M23134_06491</name>
</gene>
<dbReference type="Proteomes" id="UP000004095">
    <property type="component" value="Unassembled WGS sequence"/>
</dbReference>
<comment type="catalytic activity">
    <reaction evidence="7">
        <text>an N-acyl-L-alpha-aminoacyl-tRNA + H2O = an N-acyl-L-amino acid + a tRNA + H(+)</text>
        <dbReference type="Rhea" id="RHEA:54448"/>
        <dbReference type="Rhea" id="RHEA-COMP:10123"/>
        <dbReference type="Rhea" id="RHEA-COMP:13883"/>
        <dbReference type="ChEBI" id="CHEBI:15377"/>
        <dbReference type="ChEBI" id="CHEBI:15378"/>
        <dbReference type="ChEBI" id="CHEBI:59874"/>
        <dbReference type="ChEBI" id="CHEBI:78442"/>
        <dbReference type="ChEBI" id="CHEBI:138191"/>
        <dbReference type="EC" id="3.1.1.29"/>
    </reaction>
</comment>
<keyword evidence="4" id="KW-0694">RNA-binding</keyword>
<evidence type="ECO:0000256" key="3">
    <source>
        <dbReference type="ARBA" id="ARBA00022801"/>
    </source>
</evidence>
<dbReference type="InterPro" id="IPR001328">
    <property type="entry name" value="Pept_tRNA_hydro"/>
</dbReference>
<dbReference type="eggNOG" id="COG0193">
    <property type="taxonomic scope" value="Bacteria"/>
</dbReference>
<dbReference type="PROSITE" id="PS01196">
    <property type="entry name" value="PEPT_TRNA_HYDROL_2"/>
    <property type="match status" value="1"/>
</dbReference>
<dbReference type="FunFam" id="3.40.50.1470:FF:000001">
    <property type="entry name" value="Peptidyl-tRNA hydrolase"/>
    <property type="match status" value="1"/>
</dbReference>
<dbReference type="HAMAP" id="MF_00083">
    <property type="entry name" value="Pept_tRNA_hydro_bact"/>
    <property type="match status" value="1"/>
</dbReference>
<evidence type="ECO:0000256" key="2">
    <source>
        <dbReference type="ARBA" id="ARBA00022555"/>
    </source>
</evidence>
<sequence length="188" mass="21125">MKYLIAGLGNIGAEYELTRHNIGFLVLDHLADKQGAPDFSTHKLAMKTEFKHKGRTFHLIKPTTYMNLSGKAINYWLQELKIPRENLLVIVDDIALPHAKLRLRGKGSDGGHNGLKNIQEVLGNSQYARIRFGVGNDFNKGEQVKYVLANFNKEQLDTLTEPMDLACDMTISFATIGLDRAMNTHNTK</sequence>
<reference evidence="9 10" key="1">
    <citation type="submission" date="2007-01" db="EMBL/GenBank/DDBJ databases">
        <authorList>
            <person name="Haygood M."/>
            <person name="Podell S."/>
            <person name="Anderson C."/>
            <person name="Hopkinson B."/>
            <person name="Roe K."/>
            <person name="Barbeau K."/>
            <person name="Gaasterland T."/>
            <person name="Ferriera S."/>
            <person name="Johnson J."/>
            <person name="Kravitz S."/>
            <person name="Beeson K."/>
            <person name="Sutton G."/>
            <person name="Rogers Y.-H."/>
            <person name="Friedman R."/>
            <person name="Frazier M."/>
            <person name="Venter J.C."/>
        </authorList>
    </citation>
    <scope>NUCLEOTIDE SEQUENCE [LARGE SCALE GENOMIC DNA]</scope>
    <source>
        <strain evidence="9 10">ATCC 23134</strain>
    </source>
</reference>
<evidence type="ECO:0000313" key="10">
    <source>
        <dbReference type="Proteomes" id="UP000004095"/>
    </source>
</evidence>
<dbReference type="AlphaFoldDB" id="A2A0I8"/>
<dbReference type="SUPFAM" id="SSF53178">
    <property type="entry name" value="Peptidyl-tRNA hydrolase-like"/>
    <property type="match status" value="1"/>
</dbReference>
<dbReference type="PANTHER" id="PTHR17224">
    <property type="entry name" value="PEPTIDYL-TRNA HYDROLASE"/>
    <property type="match status" value="1"/>
</dbReference>
<evidence type="ECO:0000256" key="5">
    <source>
        <dbReference type="ARBA" id="ARBA00038063"/>
    </source>
</evidence>
<dbReference type="NCBIfam" id="TIGR00447">
    <property type="entry name" value="pth"/>
    <property type="match status" value="1"/>
</dbReference>
<dbReference type="Gene3D" id="3.40.50.1470">
    <property type="entry name" value="Peptidyl-tRNA hydrolase"/>
    <property type="match status" value="1"/>
</dbReference>
<evidence type="ECO:0000256" key="4">
    <source>
        <dbReference type="ARBA" id="ARBA00022884"/>
    </source>
</evidence>
<dbReference type="GO" id="GO:0004045">
    <property type="term" value="F:peptidyl-tRNA hydrolase activity"/>
    <property type="evidence" value="ECO:0007669"/>
    <property type="project" value="UniProtKB-EC"/>
</dbReference>
<dbReference type="CDD" id="cd00462">
    <property type="entry name" value="PTH"/>
    <property type="match status" value="1"/>
</dbReference>
<dbReference type="InterPro" id="IPR036416">
    <property type="entry name" value="Pept_tRNA_hydro_sf"/>
</dbReference>
<dbReference type="InterPro" id="IPR018171">
    <property type="entry name" value="Pept_tRNA_hydro_CS"/>
</dbReference>
<keyword evidence="10" id="KW-1185">Reference proteome</keyword>
<evidence type="ECO:0000313" key="9">
    <source>
        <dbReference type="EMBL" id="EAY23847.1"/>
    </source>
</evidence>
<evidence type="ECO:0000256" key="6">
    <source>
        <dbReference type="ARBA" id="ARBA00050038"/>
    </source>
</evidence>